<dbReference type="SUPFAM" id="SSF81383">
    <property type="entry name" value="F-box domain"/>
    <property type="match status" value="1"/>
</dbReference>
<protein>
    <recommendedName>
        <fullName evidence="1">F-box domain-containing protein</fullName>
    </recommendedName>
</protein>
<dbReference type="EMBL" id="JADNYJ010000137">
    <property type="protein sequence ID" value="KAF8880810.1"/>
    <property type="molecule type" value="Genomic_DNA"/>
</dbReference>
<dbReference type="SUPFAM" id="SSF101908">
    <property type="entry name" value="Putative isomerase YbhE"/>
    <property type="match status" value="1"/>
</dbReference>
<dbReference type="Pfam" id="PF12937">
    <property type="entry name" value="F-box-like"/>
    <property type="match status" value="1"/>
</dbReference>
<keyword evidence="3" id="KW-1185">Reference proteome</keyword>
<dbReference type="SMART" id="SM00256">
    <property type="entry name" value="FBOX"/>
    <property type="match status" value="1"/>
</dbReference>
<sequence>MKLTDLPQEILIEILKISDAKSILRCRSTCRLLYKICKDAPELEYAIELAMDGIRLKDDDWTGWNQLTGDRAEGLWPPHPRIRLRSRSIWLRQTAGKSASLGFLILQQETLAIVHLKYSSIGIGGIQVKHFAMDPTQDLLVVLEDNESRLHIRSISVNETHPLAARGTLEFEDGVVFRSAGLQVALNVIGLFVGSEGILSQGDIAFTDARLLIWNWKTGVLIYDSRYAGQTLGTHISSFCFLDGGSYVLASEDQQGALCLYSFDPSSPSLSTPTLCAVLCLPSIEMSFTLTLHPSPISAGHSETSTFYSPPESHMMILSACYLVAPSLGPSTNYNLFVHKRTLLNYINRFHHQESAGMSGPLPNMNMDWKSWGEMNTRFMKVPSNKSYACVYGQRVAFSSRDNSIEVVNFNMPSSNSISDMASNFRLRDEMSSEHPQDVFGRLPYYSTTCSFAEHFFNYVMDAERIVGLKCFATTGLEWPEVRRLTVTEEMEEKASEKVA</sequence>
<feature type="domain" description="F-box" evidence="1">
    <location>
        <begin position="1"/>
        <end position="49"/>
    </location>
</feature>
<gene>
    <name evidence="2" type="ORF">CPB84DRAFT_1828181</name>
</gene>
<accession>A0A9P5NBT3</accession>
<dbReference type="PROSITE" id="PS50181">
    <property type="entry name" value="FBOX"/>
    <property type="match status" value="1"/>
</dbReference>
<evidence type="ECO:0000259" key="1">
    <source>
        <dbReference type="PROSITE" id="PS50181"/>
    </source>
</evidence>
<name>A0A9P5NBT3_GYMJU</name>
<dbReference type="Gene3D" id="1.20.1280.50">
    <property type="match status" value="1"/>
</dbReference>
<dbReference type="Proteomes" id="UP000724874">
    <property type="component" value="Unassembled WGS sequence"/>
</dbReference>
<organism evidence="2 3">
    <name type="scientific">Gymnopilus junonius</name>
    <name type="common">Spectacular rustgill mushroom</name>
    <name type="synonym">Gymnopilus spectabilis subsp. junonius</name>
    <dbReference type="NCBI Taxonomy" id="109634"/>
    <lineage>
        <taxon>Eukaryota</taxon>
        <taxon>Fungi</taxon>
        <taxon>Dikarya</taxon>
        <taxon>Basidiomycota</taxon>
        <taxon>Agaricomycotina</taxon>
        <taxon>Agaricomycetes</taxon>
        <taxon>Agaricomycetidae</taxon>
        <taxon>Agaricales</taxon>
        <taxon>Agaricineae</taxon>
        <taxon>Hymenogastraceae</taxon>
        <taxon>Gymnopilus</taxon>
    </lineage>
</organism>
<reference evidence="2" key="1">
    <citation type="submission" date="2020-11" db="EMBL/GenBank/DDBJ databases">
        <authorList>
            <consortium name="DOE Joint Genome Institute"/>
            <person name="Ahrendt S."/>
            <person name="Riley R."/>
            <person name="Andreopoulos W."/>
            <person name="LaButti K."/>
            <person name="Pangilinan J."/>
            <person name="Ruiz-duenas F.J."/>
            <person name="Barrasa J.M."/>
            <person name="Sanchez-Garcia M."/>
            <person name="Camarero S."/>
            <person name="Miyauchi S."/>
            <person name="Serrano A."/>
            <person name="Linde D."/>
            <person name="Babiker R."/>
            <person name="Drula E."/>
            <person name="Ayuso-Fernandez I."/>
            <person name="Pacheco R."/>
            <person name="Padilla G."/>
            <person name="Ferreira P."/>
            <person name="Barriuso J."/>
            <person name="Kellner H."/>
            <person name="Castanera R."/>
            <person name="Alfaro M."/>
            <person name="Ramirez L."/>
            <person name="Pisabarro A.G."/>
            <person name="Kuo A."/>
            <person name="Tritt A."/>
            <person name="Lipzen A."/>
            <person name="He G."/>
            <person name="Yan M."/>
            <person name="Ng V."/>
            <person name="Cullen D."/>
            <person name="Martin F."/>
            <person name="Rosso M.-N."/>
            <person name="Henrissat B."/>
            <person name="Hibbett D."/>
            <person name="Martinez A.T."/>
            <person name="Grigoriev I.V."/>
        </authorList>
    </citation>
    <scope>NUCLEOTIDE SEQUENCE</scope>
    <source>
        <strain evidence="2">AH 44721</strain>
    </source>
</reference>
<feature type="non-terminal residue" evidence="2">
    <location>
        <position position="500"/>
    </location>
</feature>
<comment type="caution">
    <text evidence="2">The sequence shown here is derived from an EMBL/GenBank/DDBJ whole genome shotgun (WGS) entry which is preliminary data.</text>
</comment>
<dbReference type="InterPro" id="IPR001810">
    <property type="entry name" value="F-box_dom"/>
</dbReference>
<dbReference type="AlphaFoldDB" id="A0A9P5NBT3"/>
<dbReference type="InterPro" id="IPR036047">
    <property type="entry name" value="F-box-like_dom_sf"/>
</dbReference>
<evidence type="ECO:0000313" key="3">
    <source>
        <dbReference type="Proteomes" id="UP000724874"/>
    </source>
</evidence>
<evidence type="ECO:0000313" key="2">
    <source>
        <dbReference type="EMBL" id="KAF8880810.1"/>
    </source>
</evidence>
<dbReference type="CDD" id="cd09917">
    <property type="entry name" value="F-box_SF"/>
    <property type="match status" value="1"/>
</dbReference>
<proteinExistence type="predicted"/>
<dbReference type="OrthoDB" id="2745718at2759"/>